<dbReference type="AlphaFoldDB" id="T1JW15"/>
<keyword evidence="2" id="KW-1185">Reference proteome</keyword>
<reference evidence="1" key="2">
    <citation type="submission" date="2015-06" db="UniProtKB">
        <authorList>
            <consortium name="EnsemblMetazoa"/>
        </authorList>
    </citation>
    <scope>IDENTIFICATION</scope>
</reference>
<proteinExistence type="predicted"/>
<evidence type="ECO:0000313" key="1">
    <source>
        <dbReference type="EnsemblMetazoa" id="tetur02g06590.1"/>
    </source>
</evidence>
<protein>
    <submittedName>
        <fullName evidence="1">Uncharacterized protein</fullName>
    </submittedName>
</protein>
<sequence length="41" mass="4945">MMFIGMNWIHRSGICYFCIYQYLHPHLHQLVPLIIIKLLST</sequence>
<accession>T1JW15</accession>
<dbReference type="EnsemblMetazoa" id="tetur02g06590.1">
    <property type="protein sequence ID" value="tetur02g06590.1"/>
    <property type="gene ID" value="tetur02g06590"/>
</dbReference>
<name>T1JW15_TETUR</name>
<organism evidence="1 2">
    <name type="scientific">Tetranychus urticae</name>
    <name type="common">Two-spotted spider mite</name>
    <dbReference type="NCBI Taxonomy" id="32264"/>
    <lineage>
        <taxon>Eukaryota</taxon>
        <taxon>Metazoa</taxon>
        <taxon>Ecdysozoa</taxon>
        <taxon>Arthropoda</taxon>
        <taxon>Chelicerata</taxon>
        <taxon>Arachnida</taxon>
        <taxon>Acari</taxon>
        <taxon>Acariformes</taxon>
        <taxon>Trombidiformes</taxon>
        <taxon>Prostigmata</taxon>
        <taxon>Eleutherengona</taxon>
        <taxon>Raphignathae</taxon>
        <taxon>Tetranychoidea</taxon>
        <taxon>Tetranychidae</taxon>
        <taxon>Tetranychus</taxon>
    </lineage>
</organism>
<reference evidence="2" key="1">
    <citation type="submission" date="2011-08" db="EMBL/GenBank/DDBJ databases">
        <authorList>
            <person name="Rombauts S."/>
        </authorList>
    </citation>
    <scope>NUCLEOTIDE SEQUENCE</scope>
    <source>
        <strain evidence="2">London</strain>
    </source>
</reference>
<dbReference type="EMBL" id="CAEY01000806">
    <property type="status" value="NOT_ANNOTATED_CDS"/>
    <property type="molecule type" value="Genomic_DNA"/>
</dbReference>
<evidence type="ECO:0000313" key="2">
    <source>
        <dbReference type="Proteomes" id="UP000015104"/>
    </source>
</evidence>
<dbReference type="Proteomes" id="UP000015104">
    <property type="component" value="Unassembled WGS sequence"/>
</dbReference>
<dbReference type="HOGENOM" id="CLU_3280114_0_0_1"/>